<dbReference type="AlphaFoldDB" id="A0A4Y2GZJ4"/>
<proteinExistence type="predicted"/>
<sequence length="109" mass="12428">MQSPRQFRRGETLKRIIHDHTTTRRWFGGIPPFHVSPSIEVGHPQRLLQATLPMPYCTTSALPALELVSFPSPTGFAFLGFAFLRAYLPLPKISLQFYDLTLQMATNER</sequence>
<protein>
    <submittedName>
        <fullName evidence="1">Uncharacterized protein</fullName>
    </submittedName>
</protein>
<evidence type="ECO:0000313" key="1">
    <source>
        <dbReference type="EMBL" id="GBM58136.1"/>
    </source>
</evidence>
<evidence type="ECO:0000313" key="2">
    <source>
        <dbReference type="Proteomes" id="UP000499080"/>
    </source>
</evidence>
<dbReference type="EMBL" id="BGPR01001623">
    <property type="protein sequence ID" value="GBM58136.1"/>
    <property type="molecule type" value="Genomic_DNA"/>
</dbReference>
<accession>A0A4Y2GZJ4</accession>
<keyword evidence="2" id="KW-1185">Reference proteome</keyword>
<comment type="caution">
    <text evidence="1">The sequence shown here is derived from an EMBL/GenBank/DDBJ whole genome shotgun (WGS) entry which is preliminary data.</text>
</comment>
<dbReference type="Proteomes" id="UP000499080">
    <property type="component" value="Unassembled WGS sequence"/>
</dbReference>
<organism evidence="1 2">
    <name type="scientific">Araneus ventricosus</name>
    <name type="common">Orbweaver spider</name>
    <name type="synonym">Epeira ventricosa</name>
    <dbReference type="NCBI Taxonomy" id="182803"/>
    <lineage>
        <taxon>Eukaryota</taxon>
        <taxon>Metazoa</taxon>
        <taxon>Ecdysozoa</taxon>
        <taxon>Arthropoda</taxon>
        <taxon>Chelicerata</taxon>
        <taxon>Arachnida</taxon>
        <taxon>Araneae</taxon>
        <taxon>Araneomorphae</taxon>
        <taxon>Entelegynae</taxon>
        <taxon>Araneoidea</taxon>
        <taxon>Araneidae</taxon>
        <taxon>Araneus</taxon>
    </lineage>
</organism>
<name>A0A4Y2GZJ4_ARAVE</name>
<reference evidence="1 2" key="1">
    <citation type="journal article" date="2019" name="Sci. Rep.">
        <title>Orb-weaving spider Araneus ventricosus genome elucidates the spidroin gene catalogue.</title>
        <authorList>
            <person name="Kono N."/>
            <person name="Nakamura H."/>
            <person name="Ohtoshi R."/>
            <person name="Moran D.A.P."/>
            <person name="Shinohara A."/>
            <person name="Yoshida Y."/>
            <person name="Fujiwara M."/>
            <person name="Mori M."/>
            <person name="Tomita M."/>
            <person name="Arakawa K."/>
        </authorList>
    </citation>
    <scope>NUCLEOTIDE SEQUENCE [LARGE SCALE GENOMIC DNA]</scope>
</reference>
<gene>
    <name evidence="1" type="ORF">AVEN_125022_1</name>
</gene>